<accession>A0ABN1LHW8</accession>
<sequence>MTKKLILISVFAVSVFSSNFVLAKAWKHGTVNIVESFKDKIYVRWTGANTESCSSNDVTISASSLGNKEALDRAFKIALTASVSGKPIRFLLDGCSGNLQKGTVVQLCANSDCSY</sequence>
<gene>
    <name evidence="2" type="ORF">GCM10009114_17490</name>
</gene>
<evidence type="ECO:0000256" key="1">
    <source>
        <dbReference type="SAM" id="SignalP"/>
    </source>
</evidence>
<evidence type="ECO:0000313" key="3">
    <source>
        <dbReference type="Proteomes" id="UP001500359"/>
    </source>
</evidence>
<evidence type="ECO:0000313" key="2">
    <source>
        <dbReference type="EMBL" id="GAA0856264.1"/>
    </source>
</evidence>
<keyword evidence="3" id="KW-1185">Reference proteome</keyword>
<dbReference type="Proteomes" id="UP001500359">
    <property type="component" value="Unassembled WGS sequence"/>
</dbReference>
<feature type="chain" id="PRO_5047317515" evidence="1">
    <location>
        <begin position="24"/>
        <end position="115"/>
    </location>
</feature>
<keyword evidence="1" id="KW-0732">Signal</keyword>
<proteinExistence type="predicted"/>
<dbReference type="RefSeq" id="WP_343858840.1">
    <property type="nucleotide sequence ID" value="NZ_BAAAFD010000004.1"/>
</dbReference>
<name>A0ABN1LHW8_9ALTE</name>
<organism evidence="2 3">
    <name type="scientific">Aliiglaciecola litoralis</name>
    <dbReference type="NCBI Taxonomy" id="582857"/>
    <lineage>
        <taxon>Bacteria</taxon>
        <taxon>Pseudomonadati</taxon>
        <taxon>Pseudomonadota</taxon>
        <taxon>Gammaproteobacteria</taxon>
        <taxon>Alteromonadales</taxon>
        <taxon>Alteromonadaceae</taxon>
        <taxon>Aliiglaciecola</taxon>
    </lineage>
</organism>
<feature type="signal peptide" evidence="1">
    <location>
        <begin position="1"/>
        <end position="23"/>
    </location>
</feature>
<protein>
    <submittedName>
        <fullName evidence="2">Uncharacterized protein</fullName>
    </submittedName>
</protein>
<dbReference type="EMBL" id="BAAAFD010000004">
    <property type="protein sequence ID" value="GAA0856264.1"/>
    <property type="molecule type" value="Genomic_DNA"/>
</dbReference>
<comment type="caution">
    <text evidence="2">The sequence shown here is derived from an EMBL/GenBank/DDBJ whole genome shotgun (WGS) entry which is preliminary data.</text>
</comment>
<reference evidence="2 3" key="1">
    <citation type="journal article" date="2019" name="Int. J. Syst. Evol. Microbiol.">
        <title>The Global Catalogue of Microorganisms (GCM) 10K type strain sequencing project: providing services to taxonomists for standard genome sequencing and annotation.</title>
        <authorList>
            <consortium name="The Broad Institute Genomics Platform"/>
            <consortium name="The Broad Institute Genome Sequencing Center for Infectious Disease"/>
            <person name="Wu L."/>
            <person name="Ma J."/>
        </authorList>
    </citation>
    <scope>NUCLEOTIDE SEQUENCE [LARGE SCALE GENOMIC DNA]</scope>
    <source>
        <strain evidence="2 3">JCM 15896</strain>
    </source>
</reference>